<dbReference type="Pfam" id="PF24178">
    <property type="entry name" value="Subterisin"/>
    <property type="match status" value="1"/>
</dbReference>
<gene>
    <name evidence="2" type="ORF">ABENE_08090</name>
</gene>
<dbReference type="PDB" id="6B5W">
    <property type="method" value="NMR"/>
    <property type="chains" value="A=22-40"/>
</dbReference>
<dbReference type="PDBsum" id="5TJ1"/>
<keyword evidence="3" id="KW-1185">Reference proteome</keyword>
<dbReference type="NCBIfam" id="NF033522">
    <property type="entry name" value="lasso_benenodin"/>
    <property type="match status" value="1"/>
</dbReference>
<evidence type="ECO:0007829" key="4">
    <source>
        <dbReference type="PDB" id="5TJ1"/>
    </source>
</evidence>
<evidence type="ECO:0007829" key="5">
    <source>
        <dbReference type="PDB" id="6B5W"/>
    </source>
</evidence>
<dbReference type="Proteomes" id="UP000017837">
    <property type="component" value="Unassembled WGS sequence"/>
</dbReference>
<evidence type="ECO:0000256" key="1">
    <source>
        <dbReference type="SAM" id="MobiDB-lite"/>
    </source>
</evidence>
<dbReference type="BMRB" id="V4RMX4"/>
<dbReference type="PDBsum" id="6B5W"/>
<dbReference type="STRING" id="1121022.GCA_000376105_02668"/>
<dbReference type="RefSeq" id="WP_018082338.1">
    <property type="nucleotide sequence ID" value="NZ_AQWM01000013.1"/>
</dbReference>
<dbReference type="SMR" id="V4RMX4"/>
<keyword evidence="4 5" id="KW-0002">3D-structure</keyword>
<accession>V4RMX4</accession>
<proteinExistence type="evidence at protein level"/>
<evidence type="ECO:0000313" key="2">
    <source>
        <dbReference type="EMBL" id="ESQ92588.1"/>
    </source>
</evidence>
<dbReference type="PATRIC" id="fig|1121022.4.peg.1627"/>
<feature type="region of interest" description="Disordered" evidence="1">
    <location>
        <begin position="1"/>
        <end position="45"/>
    </location>
</feature>
<sequence>MEKIETHEDLIDLGAASSETKGVGFGRPDSILTQEQAKPMGLDRD</sequence>
<evidence type="ECO:0000313" key="3">
    <source>
        <dbReference type="Proteomes" id="UP000017837"/>
    </source>
</evidence>
<dbReference type="InterPro" id="IPR049805">
    <property type="entry name" value="Lasso_benenodin"/>
</dbReference>
<organism evidence="2 3">
    <name type="scientific">Asticcacaulis benevestitus DSM 16100 = ATCC BAA-896</name>
    <dbReference type="NCBI Taxonomy" id="1121022"/>
    <lineage>
        <taxon>Bacteria</taxon>
        <taxon>Pseudomonadati</taxon>
        <taxon>Pseudomonadota</taxon>
        <taxon>Alphaproteobacteria</taxon>
        <taxon>Caulobacterales</taxon>
        <taxon>Caulobacteraceae</taxon>
        <taxon>Asticcacaulis</taxon>
    </lineage>
</organism>
<protein>
    <recommendedName>
        <fullName evidence="6">Benenodin family lasso peptide</fullName>
    </recommendedName>
</protein>
<comment type="caution">
    <text evidence="2">The sequence shown here is derived from an EMBL/GenBank/DDBJ whole genome shotgun (WGS) entry which is preliminary data.</text>
</comment>
<reference evidence="2 3" key="1">
    <citation type="journal article" date="2014" name="Nature">
        <title>Sequential evolution of bacterial morphology by co-option of a developmental regulator.</title>
        <authorList>
            <person name="Jiang C."/>
            <person name="Brown P.J."/>
            <person name="Ducret A."/>
            <person name="Brun Y.V."/>
        </authorList>
    </citation>
    <scope>NUCLEOTIDE SEQUENCE [LARGE SCALE GENOMIC DNA]</scope>
    <source>
        <strain evidence="2 3">DSM 16100</strain>
    </source>
</reference>
<evidence type="ECO:0008006" key="6">
    <source>
        <dbReference type="Google" id="ProtNLM"/>
    </source>
</evidence>
<feature type="compositionally biased region" description="Basic and acidic residues" evidence="1">
    <location>
        <begin position="1"/>
        <end position="10"/>
    </location>
</feature>
<dbReference type="EMBL" id="AWGB01000012">
    <property type="protein sequence ID" value="ESQ92588.1"/>
    <property type="molecule type" value="Genomic_DNA"/>
</dbReference>
<reference evidence="4 5" key="2">
    <citation type="journal article" date="2017" name="J. Am. Chem. Soc.">
        <title>Lasso Peptide Benenodin-1 Is a Thermally Actuated [1]Rotaxane Switch.</title>
        <authorList>
            <person name="Zong C."/>
            <person name="Wu M.J."/>
            <person name="Qin J.Z."/>
            <person name="Link A.J."/>
        </authorList>
    </citation>
    <scope>STRUCTURE BY NMR OF 22-40</scope>
</reference>
<dbReference type="PDB" id="5TJ1">
    <property type="method" value="NMR"/>
    <property type="chains" value="A=22-40"/>
</dbReference>
<name>V4RMX4_9CAUL</name>
<dbReference type="AlphaFoldDB" id="V4RMX4"/>